<accession>A0A1L7XXY5</accession>
<feature type="signal peptide" evidence="2">
    <location>
        <begin position="1"/>
        <end position="19"/>
    </location>
</feature>
<dbReference type="PANTHER" id="PTHR46411:SF3">
    <property type="entry name" value="AAA+ ATPASE DOMAIN-CONTAINING PROTEIN"/>
    <property type="match status" value="1"/>
</dbReference>
<feature type="chain" id="PRO_5012882846" description="DUF7025 domain-containing protein" evidence="2">
    <location>
        <begin position="20"/>
        <end position="657"/>
    </location>
</feature>
<sequence length="657" mass="72338">MFLQSILLAAFGATSTIRALVAPLPAMHPRTVPTVETISTVAATTPKNLTVFELPSMNVITDVAQSAAAAVCVVGGLETAGAACIGAGILAGIAFIMNAFYVGWTLYNETPGVPVTTLPRSTTDAPIITVHSNYTPTANCSVKCQLEAATPQQTWVHFGNATTEDKLHQMSYYQSGALRGVRLAQYNVAPVSKRQTFTVGEGFTQETNWLQTVYWTDDSETAFDDWNAPAFNGPAATVAGNYFYDNNVELGCFDLNDDDGTVFQSVWVIDDTDTEITLTDAAVNEYLVDCYNLDPYANVVAGENHADTASMEHLDLLIDCVTEIYAPTTQRLLPLLEHGKITYDLLWALFKPNTPVYTTCFGTKKPRCVIYDSAEEMINMSKKKYLSMDCRFFDFDGKTFGMASIELRIPKFRLTKRIDTLLAFPLKYYLDEKQVKSDLVECSRKFGEPVKFFVDSRVMIDADFFWKINPNYTRPRSNLARASPGSGQAPPPGGPPGRDRVNDGIEPADLTEDDFLICCPTVPSFSLNEKLWAEFTVADIENIKWSLSLYACLSILDKQRDVIIALVEARMDPSVVFDDFVRGKGKSLIVLLQYGSTPLLLNYALTSESSPLGVGKTFTVEAVSEHLKRPLYSLCLCISPQVGILLGNNVPDDKPSI</sequence>
<dbReference type="STRING" id="576137.A0A1L7XXY5"/>
<evidence type="ECO:0000313" key="5">
    <source>
        <dbReference type="Proteomes" id="UP000184330"/>
    </source>
</evidence>
<evidence type="ECO:0000259" key="3">
    <source>
        <dbReference type="Pfam" id="PF22942"/>
    </source>
</evidence>
<keyword evidence="5" id="KW-1185">Reference proteome</keyword>
<dbReference type="AlphaFoldDB" id="A0A1L7XXY5"/>
<gene>
    <name evidence="4" type="ORF">PAC_19834</name>
</gene>
<proteinExistence type="predicted"/>
<feature type="domain" description="DUF7025" evidence="3">
    <location>
        <begin position="333"/>
        <end position="429"/>
    </location>
</feature>
<reference evidence="4 5" key="1">
    <citation type="submission" date="2016-03" db="EMBL/GenBank/DDBJ databases">
        <authorList>
            <person name="Ploux O."/>
        </authorList>
    </citation>
    <scope>NUCLEOTIDE SEQUENCE [LARGE SCALE GENOMIC DNA]</scope>
    <source>
        <strain evidence="4 5">UAMH 11012</strain>
    </source>
</reference>
<name>A0A1L7XXY5_9HELO</name>
<evidence type="ECO:0000256" key="1">
    <source>
        <dbReference type="SAM" id="MobiDB-lite"/>
    </source>
</evidence>
<evidence type="ECO:0000256" key="2">
    <source>
        <dbReference type="SAM" id="SignalP"/>
    </source>
</evidence>
<dbReference type="OrthoDB" id="10042665at2759"/>
<keyword evidence="2" id="KW-0732">Signal</keyword>
<evidence type="ECO:0000313" key="4">
    <source>
        <dbReference type="EMBL" id="CZR69933.1"/>
    </source>
</evidence>
<dbReference type="InterPro" id="IPR054289">
    <property type="entry name" value="DUF7025"/>
</dbReference>
<protein>
    <recommendedName>
        <fullName evidence="3">DUF7025 domain-containing protein</fullName>
    </recommendedName>
</protein>
<dbReference type="Pfam" id="PF22942">
    <property type="entry name" value="DUF7025"/>
    <property type="match status" value="1"/>
</dbReference>
<dbReference type="EMBL" id="FJOG01000085">
    <property type="protein sequence ID" value="CZR69933.1"/>
    <property type="molecule type" value="Genomic_DNA"/>
</dbReference>
<dbReference type="Proteomes" id="UP000184330">
    <property type="component" value="Unassembled WGS sequence"/>
</dbReference>
<dbReference type="PANTHER" id="PTHR46411">
    <property type="entry name" value="FAMILY ATPASE, PUTATIVE-RELATED"/>
    <property type="match status" value="1"/>
</dbReference>
<organism evidence="4 5">
    <name type="scientific">Phialocephala subalpina</name>
    <dbReference type="NCBI Taxonomy" id="576137"/>
    <lineage>
        <taxon>Eukaryota</taxon>
        <taxon>Fungi</taxon>
        <taxon>Dikarya</taxon>
        <taxon>Ascomycota</taxon>
        <taxon>Pezizomycotina</taxon>
        <taxon>Leotiomycetes</taxon>
        <taxon>Helotiales</taxon>
        <taxon>Mollisiaceae</taxon>
        <taxon>Phialocephala</taxon>
        <taxon>Phialocephala fortinii species complex</taxon>
    </lineage>
</organism>
<feature type="region of interest" description="Disordered" evidence="1">
    <location>
        <begin position="476"/>
        <end position="504"/>
    </location>
</feature>